<protein>
    <submittedName>
        <fullName evidence="2">Alpha/Beta hydrolase protein</fullName>
    </submittedName>
</protein>
<gene>
    <name evidence="2" type="ORF">B0I35DRAFT_480432</name>
</gene>
<reference evidence="2" key="1">
    <citation type="journal article" date="2021" name="Nat. Commun.">
        <title>Genetic determinants of endophytism in the Arabidopsis root mycobiome.</title>
        <authorList>
            <person name="Mesny F."/>
            <person name="Miyauchi S."/>
            <person name="Thiergart T."/>
            <person name="Pickel B."/>
            <person name="Atanasova L."/>
            <person name="Karlsson M."/>
            <person name="Huettel B."/>
            <person name="Barry K.W."/>
            <person name="Haridas S."/>
            <person name="Chen C."/>
            <person name="Bauer D."/>
            <person name="Andreopoulos W."/>
            <person name="Pangilinan J."/>
            <person name="LaButti K."/>
            <person name="Riley R."/>
            <person name="Lipzen A."/>
            <person name="Clum A."/>
            <person name="Drula E."/>
            <person name="Henrissat B."/>
            <person name="Kohler A."/>
            <person name="Grigoriev I.V."/>
            <person name="Martin F.M."/>
            <person name="Hacquard S."/>
        </authorList>
    </citation>
    <scope>NUCLEOTIDE SEQUENCE</scope>
    <source>
        <strain evidence="2">MPI-CAGE-CH-0235</strain>
    </source>
</reference>
<evidence type="ECO:0000313" key="2">
    <source>
        <dbReference type="EMBL" id="KAH7313772.1"/>
    </source>
</evidence>
<keyword evidence="2" id="KW-0378">Hydrolase</keyword>
<dbReference type="AlphaFoldDB" id="A0A8K0WQI7"/>
<organism evidence="2 3">
    <name type="scientific">Stachybotrys elegans</name>
    <dbReference type="NCBI Taxonomy" id="80388"/>
    <lineage>
        <taxon>Eukaryota</taxon>
        <taxon>Fungi</taxon>
        <taxon>Dikarya</taxon>
        <taxon>Ascomycota</taxon>
        <taxon>Pezizomycotina</taxon>
        <taxon>Sordariomycetes</taxon>
        <taxon>Hypocreomycetidae</taxon>
        <taxon>Hypocreales</taxon>
        <taxon>Stachybotryaceae</taxon>
        <taxon>Stachybotrys</taxon>
    </lineage>
</organism>
<evidence type="ECO:0000313" key="3">
    <source>
        <dbReference type="Proteomes" id="UP000813444"/>
    </source>
</evidence>
<dbReference type="InterPro" id="IPR000073">
    <property type="entry name" value="AB_hydrolase_1"/>
</dbReference>
<dbReference type="InterPro" id="IPR050228">
    <property type="entry name" value="Carboxylesterase_BioH"/>
</dbReference>
<accession>A0A8K0WQI7</accession>
<evidence type="ECO:0000259" key="1">
    <source>
        <dbReference type="Pfam" id="PF00561"/>
    </source>
</evidence>
<dbReference type="PANTHER" id="PTHR43194:SF4">
    <property type="entry name" value="AB HYDROLASE-1 DOMAIN-CONTAINING PROTEIN"/>
    <property type="match status" value="1"/>
</dbReference>
<dbReference type="PANTHER" id="PTHR43194">
    <property type="entry name" value="HYDROLASE ALPHA/BETA FOLD FAMILY"/>
    <property type="match status" value="1"/>
</dbReference>
<comment type="caution">
    <text evidence="2">The sequence shown here is derived from an EMBL/GenBank/DDBJ whole genome shotgun (WGS) entry which is preliminary data.</text>
</comment>
<proteinExistence type="predicted"/>
<dbReference type="InterPro" id="IPR029058">
    <property type="entry name" value="AB_hydrolase_fold"/>
</dbReference>
<dbReference type="CDD" id="cd12809">
    <property type="entry name" value="Esterase_713_like-2"/>
    <property type="match status" value="1"/>
</dbReference>
<dbReference type="Gene3D" id="3.40.50.1820">
    <property type="entry name" value="alpha/beta hydrolase"/>
    <property type="match status" value="1"/>
</dbReference>
<dbReference type="Pfam" id="PF00561">
    <property type="entry name" value="Abhydrolase_1"/>
    <property type="match status" value="1"/>
</dbReference>
<feature type="domain" description="AB hydrolase-1" evidence="1">
    <location>
        <begin position="68"/>
        <end position="236"/>
    </location>
</feature>
<dbReference type="Proteomes" id="UP000813444">
    <property type="component" value="Unassembled WGS sequence"/>
</dbReference>
<sequence length="372" mass="40546">MKTSLLLSFQAVFETSARCLAASLEVPSIRNAFMVGGHYAKSASGSAILQHQMYVEHLTPVGGATQPYPIVMIHGAAQTGSNFLTKPDGGPGWSSLFISQGYEVYLVDQPGRGRSPIQTDAGLNIVPPFDVKYVESHFTAPAKYNIWPQARKHTQWNGTGTQGDAVFDQTYAAQVSWVRDPAWAQNATRASGAALLDRIGRPAILLGHSQGGPMPLVIADVRPELTKALILLEPAGPPFQEAVFTNGSARAWGVTDIPMTYDPPVLDPRLELVKQVHPGGGDEVSCILQAESPPPRQLKNLKDIPMLLVTGEASYHVMYDHCTVMYLRQAGCHKLDFLKLWEAGFSGNGHMIFMEMNSDGIQARLDNWIRAI</sequence>
<dbReference type="GO" id="GO:0016787">
    <property type="term" value="F:hydrolase activity"/>
    <property type="evidence" value="ECO:0007669"/>
    <property type="project" value="UniProtKB-KW"/>
</dbReference>
<dbReference type="SUPFAM" id="SSF53474">
    <property type="entry name" value="alpha/beta-Hydrolases"/>
    <property type="match status" value="1"/>
</dbReference>
<dbReference type="EMBL" id="JAGPNK010000009">
    <property type="protein sequence ID" value="KAH7313772.1"/>
    <property type="molecule type" value="Genomic_DNA"/>
</dbReference>
<keyword evidence="3" id="KW-1185">Reference proteome</keyword>
<name>A0A8K0WQI7_9HYPO</name>
<dbReference type="OrthoDB" id="9978720at2759"/>